<keyword evidence="2" id="KW-1185">Reference proteome</keyword>
<reference evidence="1 2" key="1">
    <citation type="journal article" date="2021" name="Elife">
        <title>Chloroplast acquisition without the gene transfer in kleptoplastic sea slugs, Plakobranchus ocellatus.</title>
        <authorList>
            <person name="Maeda T."/>
            <person name="Takahashi S."/>
            <person name="Yoshida T."/>
            <person name="Shimamura S."/>
            <person name="Takaki Y."/>
            <person name="Nagai Y."/>
            <person name="Toyoda A."/>
            <person name="Suzuki Y."/>
            <person name="Arimoto A."/>
            <person name="Ishii H."/>
            <person name="Satoh N."/>
            <person name="Nishiyama T."/>
            <person name="Hasebe M."/>
            <person name="Maruyama T."/>
            <person name="Minagawa J."/>
            <person name="Obokata J."/>
            <person name="Shigenobu S."/>
        </authorList>
    </citation>
    <scope>NUCLEOTIDE SEQUENCE [LARGE SCALE GENOMIC DNA]</scope>
</reference>
<evidence type="ECO:0000313" key="2">
    <source>
        <dbReference type="Proteomes" id="UP000735302"/>
    </source>
</evidence>
<dbReference type="Proteomes" id="UP000735302">
    <property type="component" value="Unassembled WGS sequence"/>
</dbReference>
<protein>
    <recommendedName>
        <fullName evidence="3">Maturase K</fullName>
    </recommendedName>
</protein>
<sequence>MFQLLAGCFDREIIPSSEALDWFLTNCWYLLFRYCEGRDFVIDRLRDFFGLNSILRHGIKSSKRVNIRLVSSSLEQIMVVSSMNAFRGGMEHPPPRLAGPALPSVAFTMTSMAITNSIWDIVHPIAIPTSRLIQ</sequence>
<accession>A0AAV3YFY3</accession>
<evidence type="ECO:0008006" key="3">
    <source>
        <dbReference type="Google" id="ProtNLM"/>
    </source>
</evidence>
<dbReference type="EMBL" id="BLXT01000975">
    <property type="protein sequence ID" value="GFN81898.1"/>
    <property type="molecule type" value="Genomic_DNA"/>
</dbReference>
<comment type="caution">
    <text evidence="1">The sequence shown here is derived from an EMBL/GenBank/DDBJ whole genome shotgun (WGS) entry which is preliminary data.</text>
</comment>
<organism evidence="1 2">
    <name type="scientific">Plakobranchus ocellatus</name>
    <dbReference type="NCBI Taxonomy" id="259542"/>
    <lineage>
        <taxon>Eukaryota</taxon>
        <taxon>Metazoa</taxon>
        <taxon>Spiralia</taxon>
        <taxon>Lophotrochozoa</taxon>
        <taxon>Mollusca</taxon>
        <taxon>Gastropoda</taxon>
        <taxon>Heterobranchia</taxon>
        <taxon>Euthyneura</taxon>
        <taxon>Panpulmonata</taxon>
        <taxon>Sacoglossa</taxon>
        <taxon>Placobranchoidea</taxon>
        <taxon>Plakobranchidae</taxon>
        <taxon>Plakobranchus</taxon>
    </lineage>
</organism>
<gene>
    <name evidence="1" type="ORF">PoB_000840400</name>
</gene>
<name>A0AAV3YFY3_9GAST</name>
<evidence type="ECO:0000313" key="1">
    <source>
        <dbReference type="EMBL" id="GFN81898.1"/>
    </source>
</evidence>
<dbReference type="AlphaFoldDB" id="A0AAV3YFY3"/>
<proteinExistence type="predicted"/>